<organism evidence="2 3">
    <name type="scientific">Phaeosphaeria nodorum (strain SN15 / ATCC MYA-4574 / FGSC 10173)</name>
    <name type="common">Glume blotch fungus</name>
    <name type="synonym">Parastagonospora nodorum</name>
    <dbReference type="NCBI Taxonomy" id="321614"/>
    <lineage>
        <taxon>Eukaryota</taxon>
        <taxon>Fungi</taxon>
        <taxon>Dikarya</taxon>
        <taxon>Ascomycota</taxon>
        <taxon>Pezizomycotina</taxon>
        <taxon>Dothideomycetes</taxon>
        <taxon>Pleosporomycetidae</taxon>
        <taxon>Pleosporales</taxon>
        <taxon>Pleosporineae</taxon>
        <taxon>Phaeosphaeriaceae</taxon>
        <taxon>Parastagonospora</taxon>
    </lineage>
</organism>
<dbReference type="EMBL" id="CH445335">
    <property type="protein sequence ID" value="EAT84868.1"/>
    <property type="molecule type" value="Genomic_DNA"/>
</dbReference>
<name>Q0ULG2_PHANO</name>
<dbReference type="Proteomes" id="UP000001055">
    <property type="component" value="Unassembled WGS sequence"/>
</dbReference>
<dbReference type="AlphaFoldDB" id="Q0ULG2"/>
<gene>
    <name evidence="2" type="ORF">SNOG_07402</name>
</gene>
<dbReference type="KEGG" id="pno:SNOG_07402"/>
<accession>Q0ULG2</accession>
<dbReference type="HOGENOM" id="CLU_3125584_0_0_1"/>
<dbReference type="RefSeq" id="XP_001797736.1">
    <property type="nucleotide sequence ID" value="XM_001797684.1"/>
</dbReference>
<evidence type="ECO:0000256" key="1">
    <source>
        <dbReference type="SAM" id="MobiDB-lite"/>
    </source>
</evidence>
<dbReference type="GeneID" id="5974629"/>
<dbReference type="InParanoid" id="Q0ULG2"/>
<proteinExistence type="predicted"/>
<evidence type="ECO:0000313" key="2">
    <source>
        <dbReference type="EMBL" id="EAT84868.1"/>
    </source>
</evidence>
<evidence type="ECO:0000313" key="3">
    <source>
        <dbReference type="Proteomes" id="UP000001055"/>
    </source>
</evidence>
<sequence>MSTKGSQRVTIPRPRPTHPTHRLDMDIEAHEPPHVEEIEERLVEYPPNNF</sequence>
<feature type="region of interest" description="Disordered" evidence="1">
    <location>
        <begin position="1"/>
        <end position="29"/>
    </location>
</feature>
<protein>
    <submittedName>
        <fullName evidence="2">Uncharacterized protein</fullName>
    </submittedName>
</protein>
<reference evidence="3" key="1">
    <citation type="journal article" date="2007" name="Plant Cell">
        <title>Dothideomycete-plant interactions illuminated by genome sequencing and EST analysis of the wheat pathogen Stagonospora nodorum.</title>
        <authorList>
            <person name="Hane J.K."/>
            <person name="Lowe R.G."/>
            <person name="Solomon P.S."/>
            <person name="Tan K.C."/>
            <person name="Schoch C.L."/>
            <person name="Spatafora J.W."/>
            <person name="Crous P.W."/>
            <person name="Kodira C."/>
            <person name="Birren B.W."/>
            <person name="Galagan J.E."/>
            <person name="Torriani S.F."/>
            <person name="McDonald B.A."/>
            <person name="Oliver R.P."/>
        </authorList>
    </citation>
    <scope>NUCLEOTIDE SEQUENCE [LARGE SCALE GENOMIC DNA]</scope>
    <source>
        <strain evidence="3">SN15 / ATCC MYA-4574 / FGSC 10173</strain>
    </source>
</reference>